<dbReference type="InterPro" id="IPR011726">
    <property type="entry name" value="KdpF"/>
</dbReference>
<dbReference type="EMBL" id="DXAN01000003">
    <property type="protein sequence ID" value="HJA07803.1"/>
    <property type="molecule type" value="Genomic_DNA"/>
</dbReference>
<reference evidence="1" key="2">
    <citation type="submission" date="2021-04" db="EMBL/GenBank/DDBJ databases">
        <authorList>
            <person name="Gilroy R."/>
        </authorList>
    </citation>
    <scope>NUCLEOTIDE SEQUENCE</scope>
    <source>
        <strain evidence="1">CHK186-16707</strain>
    </source>
</reference>
<dbReference type="AlphaFoldDB" id="A0A9D2KLS7"/>
<organism evidence="1 2">
    <name type="scientific">Candidatus Mailhella merdigallinarum</name>
    <dbReference type="NCBI Taxonomy" id="2838658"/>
    <lineage>
        <taxon>Bacteria</taxon>
        <taxon>Pseudomonadati</taxon>
        <taxon>Thermodesulfobacteriota</taxon>
        <taxon>Desulfovibrionia</taxon>
        <taxon>Desulfovibrionales</taxon>
        <taxon>Desulfovibrionaceae</taxon>
        <taxon>Mailhella</taxon>
    </lineage>
</organism>
<evidence type="ECO:0000313" key="1">
    <source>
        <dbReference type="EMBL" id="HJA07803.1"/>
    </source>
</evidence>
<reference evidence="1" key="1">
    <citation type="journal article" date="2021" name="PeerJ">
        <title>Extensive microbial diversity within the chicken gut microbiome revealed by metagenomics and culture.</title>
        <authorList>
            <person name="Gilroy R."/>
            <person name="Ravi A."/>
            <person name="Getino M."/>
            <person name="Pursley I."/>
            <person name="Horton D.L."/>
            <person name="Alikhan N.F."/>
            <person name="Baker D."/>
            <person name="Gharbi K."/>
            <person name="Hall N."/>
            <person name="Watson M."/>
            <person name="Adriaenssens E.M."/>
            <person name="Foster-Nyarko E."/>
            <person name="Jarju S."/>
            <person name="Secka A."/>
            <person name="Antonio M."/>
            <person name="Oren A."/>
            <person name="Chaudhuri R.R."/>
            <person name="La Ragione R."/>
            <person name="Hildebrand F."/>
            <person name="Pallen M.J."/>
        </authorList>
    </citation>
    <scope>NUCLEOTIDE SEQUENCE</scope>
    <source>
        <strain evidence="1">CHK186-16707</strain>
    </source>
</reference>
<dbReference type="GO" id="GO:0008556">
    <property type="term" value="F:P-type potassium transmembrane transporter activity"/>
    <property type="evidence" value="ECO:0007669"/>
    <property type="project" value="InterPro"/>
</dbReference>
<comment type="caution">
    <text evidence="1">The sequence shown here is derived from an EMBL/GenBank/DDBJ whole genome shotgun (WGS) entry which is preliminary data.</text>
</comment>
<dbReference type="NCBIfam" id="TIGR02115">
    <property type="entry name" value="potass_kdpF"/>
    <property type="match status" value="1"/>
</dbReference>
<protein>
    <submittedName>
        <fullName evidence="1">K(+)-transporting ATPase subunit F</fullName>
    </submittedName>
</protein>
<dbReference type="Proteomes" id="UP000824225">
    <property type="component" value="Unassembled WGS sequence"/>
</dbReference>
<accession>A0A9D2KLS7</accession>
<proteinExistence type="predicted"/>
<sequence length="25" mass="2724">MLALGILIAALCLYLVYALANPEKF</sequence>
<name>A0A9D2KLS7_9BACT</name>
<dbReference type="GO" id="GO:0005886">
    <property type="term" value="C:plasma membrane"/>
    <property type="evidence" value="ECO:0007669"/>
    <property type="project" value="InterPro"/>
</dbReference>
<dbReference type="Pfam" id="PF09604">
    <property type="entry name" value="Potass_KdpF"/>
    <property type="match status" value="1"/>
</dbReference>
<gene>
    <name evidence="1" type="primary">kdpF</name>
    <name evidence="1" type="ORF">H9962_01230</name>
</gene>
<evidence type="ECO:0000313" key="2">
    <source>
        <dbReference type="Proteomes" id="UP000824225"/>
    </source>
</evidence>